<dbReference type="CDD" id="cd13124">
    <property type="entry name" value="MATE_SpoVB_like"/>
    <property type="match status" value="1"/>
</dbReference>
<feature type="transmembrane region" description="Helical" evidence="6">
    <location>
        <begin position="182"/>
        <end position="202"/>
    </location>
</feature>
<sequence length="526" mass="57723">MNKSTFLKGTIILTIATLTSKVLGSIFRIPLQNIAGDEVLGIFSLVYPVYMVALILSVAGIPTAISKLISEARVKNAEHIYPIYRTAGILALLFGVTSFTLIFLFSNSIADALGGQDTRLSLLIVASTLLVAPYMAVYRGYFQGFEDMRPTGISQVIEQFIRVCLILIFAYLLVEMGQESSIVAGGVMVGSIFGALASLFYLKVKYWRSPVKAKKNEYSFSIFKRWSKIILSVSFPIAIGSLTMALLNFVDSFTIPYGLKQAGVTSGEIHSLYGIYSRGVTLVQIATVFSSSMVLSLIPLITKQMAENNLDGTKRAIEKTHFVAHLISWPAAIGLFALSVPLNLGLFTDLQGTTMLSIIHFSSVFTSLTLLGTGILQGINRANVAAIVILIGVGLKTVLNILFVQWFGLNGAALSTLFVYLFLYIINTVLIYKYIPFTVLNKQVIKMVFASVVMGVFIGGPTLLFSIENWSRIEALGYALLAIGFGASIYFLQLFFYRVLNRTDVSELPIANRLFNRLQRGKGRKP</sequence>
<dbReference type="EMBL" id="CP106877">
    <property type="protein sequence ID" value="WAA12136.1"/>
    <property type="molecule type" value="Genomic_DNA"/>
</dbReference>
<evidence type="ECO:0000313" key="8">
    <source>
        <dbReference type="Proteomes" id="UP001164726"/>
    </source>
</evidence>
<evidence type="ECO:0000256" key="2">
    <source>
        <dbReference type="ARBA" id="ARBA00022475"/>
    </source>
</evidence>
<dbReference type="Pfam" id="PF01943">
    <property type="entry name" value="Polysacc_synt"/>
    <property type="match status" value="1"/>
</dbReference>
<feature type="transmembrane region" description="Helical" evidence="6">
    <location>
        <begin position="118"/>
        <end position="138"/>
    </location>
</feature>
<feature type="transmembrane region" description="Helical" evidence="6">
    <location>
        <begin position="444"/>
        <end position="464"/>
    </location>
</feature>
<dbReference type="PANTHER" id="PTHR30250">
    <property type="entry name" value="PST FAMILY PREDICTED COLANIC ACID TRANSPORTER"/>
    <property type="match status" value="1"/>
</dbReference>
<evidence type="ECO:0000313" key="7">
    <source>
        <dbReference type="EMBL" id="WAA12136.1"/>
    </source>
</evidence>
<dbReference type="Proteomes" id="UP001164726">
    <property type="component" value="Chromosome"/>
</dbReference>
<dbReference type="InterPro" id="IPR024923">
    <property type="entry name" value="PG_synth_SpoVB"/>
</dbReference>
<feature type="transmembrane region" description="Helical" evidence="6">
    <location>
        <begin position="40"/>
        <end position="65"/>
    </location>
</feature>
<dbReference type="RefSeq" id="WP_275420268.1">
    <property type="nucleotide sequence ID" value="NZ_CP106877.1"/>
</dbReference>
<evidence type="ECO:0000256" key="5">
    <source>
        <dbReference type="ARBA" id="ARBA00023136"/>
    </source>
</evidence>
<evidence type="ECO:0000256" key="6">
    <source>
        <dbReference type="SAM" id="Phobius"/>
    </source>
</evidence>
<keyword evidence="2" id="KW-1003">Cell membrane</keyword>
<evidence type="ECO:0000256" key="3">
    <source>
        <dbReference type="ARBA" id="ARBA00022692"/>
    </source>
</evidence>
<feature type="transmembrane region" description="Helical" evidence="6">
    <location>
        <begin position="281"/>
        <end position="301"/>
    </location>
</feature>
<keyword evidence="5 6" id="KW-0472">Membrane</keyword>
<organism evidence="7 8">
    <name type="scientific">Fervidibacillus halotolerans</name>
    <dbReference type="NCBI Taxonomy" id="2980027"/>
    <lineage>
        <taxon>Bacteria</taxon>
        <taxon>Bacillati</taxon>
        <taxon>Bacillota</taxon>
        <taxon>Bacilli</taxon>
        <taxon>Bacillales</taxon>
        <taxon>Bacillaceae</taxon>
        <taxon>Fervidibacillus</taxon>
    </lineage>
</organism>
<keyword evidence="3 6" id="KW-0812">Transmembrane</keyword>
<dbReference type="GO" id="GO:0005886">
    <property type="term" value="C:plasma membrane"/>
    <property type="evidence" value="ECO:0007669"/>
    <property type="project" value="UniProtKB-SubCell"/>
</dbReference>
<feature type="transmembrane region" description="Helical" evidence="6">
    <location>
        <begin position="322"/>
        <end position="342"/>
    </location>
</feature>
<dbReference type="InterPro" id="IPR050833">
    <property type="entry name" value="Poly_Biosynth_Transport"/>
</dbReference>
<keyword evidence="8" id="KW-1185">Reference proteome</keyword>
<accession>A0A9E8RXT1</accession>
<reference evidence="7" key="1">
    <citation type="submission" date="2022-09" db="EMBL/GenBank/DDBJ databases">
        <title>Complete Genomes of Fervidibacillus albus and Fervidibacillus halotolerans isolated from tidal flat sediments.</title>
        <authorList>
            <person name="Kwon K.K."/>
            <person name="Yang S.-H."/>
            <person name="Park M.J."/>
            <person name="Oh H.-M."/>
        </authorList>
    </citation>
    <scope>NUCLEOTIDE SEQUENCE</scope>
    <source>
        <strain evidence="7">MEBiC13594</strain>
    </source>
</reference>
<proteinExistence type="predicted"/>
<feature type="transmembrane region" description="Helical" evidence="6">
    <location>
        <begin position="159"/>
        <end position="176"/>
    </location>
</feature>
<dbReference type="AlphaFoldDB" id="A0A9E8RXT1"/>
<gene>
    <name evidence="7" type="ORF">OE105_11240</name>
</gene>
<feature type="transmembrane region" description="Helical" evidence="6">
    <location>
        <begin position="384"/>
        <end position="406"/>
    </location>
</feature>
<keyword evidence="4 6" id="KW-1133">Transmembrane helix</keyword>
<name>A0A9E8RXT1_9BACI</name>
<comment type="subcellular location">
    <subcellularLocation>
        <location evidence="1">Cell membrane</location>
        <topology evidence="1">Multi-pass membrane protein</topology>
    </subcellularLocation>
</comment>
<protein>
    <submittedName>
        <fullName evidence="7">Polysaccharide biosynthesis protein</fullName>
    </submittedName>
</protein>
<evidence type="ECO:0000256" key="1">
    <source>
        <dbReference type="ARBA" id="ARBA00004651"/>
    </source>
</evidence>
<feature type="transmembrane region" description="Helical" evidence="6">
    <location>
        <begin position="412"/>
        <end position="432"/>
    </location>
</feature>
<dbReference type="KEGG" id="fhl:OE105_11240"/>
<feature type="transmembrane region" description="Helical" evidence="6">
    <location>
        <begin position="229"/>
        <end position="250"/>
    </location>
</feature>
<evidence type="ECO:0000256" key="4">
    <source>
        <dbReference type="ARBA" id="ARBA00022989"/>
    </source>
</evidence>
<dbReference type="PANTHER" id="PTHR30250:SF29">
    <property type="entry name" value="POLYSACCHARIDE BIOSYNTHESIS PROTEIN C-TERMINAL DOMAIN-CONTAINING PROTEIN"/>
    <property type="match status" value="1"/>
</dbReference>
<dbReference type="PIRSF" id="PIRSF038958">
    <property type="entry name" value="PG_synth_SpoVB"/>
    <property type="match status" value="1"/>
</dbReference>
<feature type="transmembrane region" description="Helical" evidence="6">
    <location>
        <begin position="86"/>
        <end position="106"/>
    </location>
</feature>
<feature type="transmembrane region" description="Helical" evidence="6">
    <location>
        <begin position="476"/>
        <end position="497"/>
    </location>
</feature>
<feature type="transmembrane region" description="Helical" evidence="6">
    <location>
        <begin position="354"/>
        <end position="372"/>
    </location>
</feature>
<dbReference type="InterPro" id="IPR002797">
    <property type="entry name" value="Polysacc_synth"/>
</dbReference>